<dbReference type="InterPro" id="IPR005064">
    <property type="entry name" value="BUG"/>
</dbReference>
<accession>A0ABN7Z3A9</accession>
<gene>
    <name evidence="3" type="ORF">LMG23992_04046</name>
</gene>
<proteinExistence type="inferred from homology"/>
<organism evidence="3 4">
    <name type="scientific">Cupriavidus laharis</name>
    <dbReference type="NCBI Taxonomy" id="151654"/>
    <lineage>
        <taxon>Bacteria</taxon>
        <taxon>Pseudomonadati</taxon>
        <taxon>Pseudomonadota</taxon>
        <taxon>Betaproteobacteria</taxon>
        <taxon>Burkholderiales</taxon>
        <taxon>Burkholderiaceae</taxon>
        <taxon>Cupriavidus</taxon>
    </lineage>
</organism>
<dbReference type="PIRSF" id="PIRSF017082">
    <property type="entry name" value="YflP"/>
    <property type="match status" value="1"/>
</dbReference>
<dbReference type="InterPro" id="IPR042100">
    <property type="entry name" value="Bug_dom1"/>
</dbReference>
<dbReference type="Gene3D" id="3.40.190.10">
    <property type="entry name" value="Periplasmic binding protein-like II"/>
    <property type="match status" value="1"/>
</dbReference>
<dbReference type="Pfam" id="PF03401">
    <property type="entry name" value="TctC"/>
    <property type="match status" value="1"/>
</dbReference>
<evidence type="ECO:0000313" key="4">
    <source>
        <dbReference type="Proteomes" id="UP000727654"/>
    </source>
</evidence>
<dbReference type="SUPFAM" id="SSF53850">
    <property type="entry name" value="Periplasmic binding protein-like II"/>
    <property type="match status" value="1"/>
</dbReference>
<keyword evidence="2" id="KW-0732">Signal</keyword>
<evidence type="ECO:0000256" key="1">
    <source>
        <dbReference type="ARBA" id="ARBA00006987"/>
    </source>
</evidence>
<evidence type="ECO:0008006" key="5">
    <source>
        <dbReference type="Google" id="ProtNLM"/>
    </source>
</evidence>
<sequence>MRLARTLCGWVLATPCALALAHPAYPERPVALVSPFPAGGATDLVARVLGQKLSTALGQPFIVENRAGATGLIGESYVMRARPDGHTLLIASNSSHVLAPLLQPSPPYDPLRDFAPIAMLGSYPLALKVNPKVRASNVAELIALAKQQPGKLNFGSVGVGSITHLAGEQFRLKTGTEIAHIPYKGTSALATALMSGEIEMQFDSVGSTKPLADAGRVRVLAVTGDKRSPLLSNVPTLAEQGVPGVDAIVWIGAFAPRGTPAPVISRLSQEIRRILNSDADVRRVFTDNGLDIVGSDPQAFSARIRQEQAGWKSMIASGKVQLQ</sequence>
<dbReference type="CDD" id="cd13578">
    <property type="entry name" value="PBP2_Bug27"/>
    <property type="match status" value="1"/>
</dbReference>
<dbReference type="Gene3D" id="3.40.190.150">
    <property type="entry name" value="Bordetella uptake gene, domain 1"/>
    <property type="match status" value="1"/>
</dbReference>
<dbReference type="PANTHER" id="PTHR42928">
    <property type="entry name" value="TRICARBOXYLATE-BINDING PROTEIN"/>
    <property type="match status" value="1"/>
</dbReference>
<dbReference type="Proteomes" id="UP000727654">
    <property type="component" value="Unassembled WGS sequence"/>
</dbReference>
<keyword evidence="4" id="KW-1185">Reference proteome</keyword>
<comment type="caution">
    <text evidence="3">The sequence shown here is derived from an EMBL/GenBank/DDBJ whole genome shotgun (WGS) entry which is preliminary data.</text>
</comment>
<dbReference type="PANTHER" id="PTHR42928:SF5">
    <property type="entry name" value="BLR1237 PROTEIN"/>
    <property type="match status" value="1"/>
</dbReference>
<evidence type="ECO:0000313" key="3">
    <source>
        <dbReference type="EMBL" id="CAG9179693.1"/>
    </source>
</evidence>
<protein>
    <recommendedName>
        <fullName evidence="5">Tripartite tricarboxylate transporter substrate binding protein</fullName>
    </recommendedName>
</protein>
<comment type="similarity">
    <text evidence="1">Belongs to the UPF0065 (bug) family.</text>
</comment>
<name>A0ABN7Z3A9_9BURK</name>
<dbReference type="EMBL" id="CAJZAI010000011">
    <property type="protein sequence ID" value="CAG9179693.1"/>
    <property type="molecule type" value="Genomic_DNA"/>
</dbReference>
<feature type="chain" id="PRO_5047084023" description="Tripartite tricarboxylate transporter substrate binding protein" evidence="2">
    <location>
        <begin position="20"/>
        <end position="323"/>
    </location>
</feature>
<evidence type="ECO:0000256" key="2">
    <source>
        <dbReference type="SAM" id="SignalP"/>
    </source>
</evidence>
<feature type="signal peptide" evidence="2">
    <location>
        <begin position="1"/>
        <end position="19"/>
    </location>
</feature>
<reference evidence="3 4" key="1">
    <citation type="submission" date="2021-08" db="EMBL/GenBank/DDBJ databases">
        <authorList>
            <person name="Peeters C."/>
        </authorList>
    </citation>
    <scope>NUCLEOTIDE SEQUENCE [LARGE SCALE GENOMIC DNA]</scope>
    <source>
        <strain evidence="3 4">LMG 23992</strain>
    </source>
</reference>